<evidence type="ECO:0000256" key="1">
    <source>
        <dbReference type="SAM" id="MobiDB-lite"/>
    </source>
</evidence>
<dbReference type="GO" id="GO:0007034">
    <property type="term" value="P:vacuolar transport"/>
    <property type="evidence" value="ECO:0007669"/>
    <property type="project" value="TreeGrafter"/>
</dbReference>
<feature type="compositionally biased region" description="Basic and acidic residues" evidence="1">
    <location>
        <begin position="87"/>
        <end position="126"/>
    </location>
</feature>
<dbReference type="AlphaFoldDB" id="A0A8H3A9D5"/>
<dbReference type="PANTHER" id="PTHR28218:SF1">
    <property type="entry name" value="VPS4-ASSOCIATED PROTEIN 1"/>
    <property type="match status" value="1"/>
</dbReference>
<dbReference type="InterPro" id="IPR013640">
    <property type="entry name" value="Vfa1"/>
</dbReference>
<reference evidence="2" key="1">
    <citation type="submission" date="2021-01" db="EMBL/GenBank/DDBJ databases">
        <authorList>
            <person name="Kaushik A."/>
        </authorList>
    </citation>
    <scope>NUCLEOTIDE SEQUENCE</scope>
    <source>
        <strain evidence="2">AG1-1B</strain>
    </source>
</reference>
<protein>
    <recommendedName>
        <fullName evidence="4">VPS4-associated protein 1</fullName>
    </recommendedName>
</protein>
<dbReference type="Proteomes" id="UP000663826">
    <property type="component" value="Unassembled WGS sequence"/>
</dbReference>
<dbReference type="EMBL" id="CAJMWQ010000964">
    <property type="protein sequence ID" value="CAE6409297.1"/>
    <property type="molecule type" value="Genomic_DNA"/>
</dbReference>
<evidence type="ECO:0000313" key="2">
    <source>
        <dbReference type="EMBL" id="CAE6409297.1"/>
    </source>
</evidence>
<proteinExistence type="predicted"/>
<dbReference type="GO" id="GO:0005768">
    <property type="term" value="C:endosome"/>
    <property type="evidence" value="ECO:0007669"/>
    <property type="project" value="TreeGrafter"/>
</dbReference>
<dbReference type="PANTHER" id="PTHR28218">
    <property type="entry name" value="VPS4-ASSOCIATED PROTEIN 1"/>
    <property type="match status" value="1"/>
</dbReference>
<evidence type="ECO:0008006" key="4">
    <source>
        <dbReference type="Google" id="ProtNLM"/>
    </source>
</evidence>
<evidence type="ECO:0000313" key="3">
    <source>
        <dbReference type="Proteomes" id="UP000663826"/>
    </source>
</evidence>
<name>A0A8H3A9D5_9AGAM</name>
<comment type="caution">
    <text evidence="2">The sequence shown here is derived from an EMBL/GenBank/DDBJ whole genome shotgun (WGS) entry which is preliminary data.</text>
</comment>
<sequence>MSTPFSNVYYKRAVATPRACPGPGRYDSYICSKPTTVVLSTQPVLDHIYTCDTHLSDPGFATLQASSVPSTPSANAEEIAKIKAEWEAKQKKKQEQAEKDKKEGEDKKDEDKKDEDKKEGEKEKTMSPKPASPAPTASGSTTPKHDKYVLHRQFYTMRLTEHRRRRQQKEVDVLAPKLSGAGLNVPKQIG</sequence>
<accession>A0A8H3A9D5</accession>
<gene>
    <name evidence="2" type="ORF">RDB_LOCUS36725</name>
</gene>
<organism evidence="2 3">
    <name type="scientific">Rhizoctonia solani</name>
    <dbReference type="NCBI Taxonomy" id="456999"/>
    <lineage>
        <taxon>Eukaryota</taxon>
        <taxon>Fungi</taxon>
        <taxon>Dikarya</taxon>
        <taxon>Basidiomycota</taxon>
        <taxon>Agaricomycotina</taxon>
        <taxon>Agaricomycetes</taxon>
        <taxon>Cantharellales</taxon>
        <taxon>Ceratobasidiaceae</taxon>
        <taxon>Rhizoctonia</taxon>
    </lineage>
</organism>
<feature type="region of interest" description="Disordered" evidence="1">
    <location>
        <begin position="87"/>
        <end position="149"/>
    </location>
</feature>
<dbReference type="Pfam" id="PF08432">
    <property type="entry name" value="Vfa1"/>
    <property type="match status" value="1"/>
</dbReference>